<accession>A0A3S1BHS2</accession>
<protein>
    <recommendedName>
        <fullName evidence="7">Protein kinase domain-containing protein</fullName>
    </recommendedName>
</protein>
<proteinExistence type="predicted"/>
<reference evidence="8 9" key="1">
    <citation type="submission" date="2019-01" db="EMBL/GenBank/DDBJ databases">
        <title>A draft genome assembly of the solar-powered sea slug Elysia chlorotica.</title>
        <authorList>
            <person name="Cai H."/>
            <person name="Li Q."/>
            <person name="Fang X."/>
            <person name="Li J."/>
            <person name="Curtis N.E."/>
            <person name="Altenburger A."/>
            <person name="Shibata T."/>
            <person name="Feng M."/>
            <person name="Maeda T."/>
            <person name="Schwartz J.A."/>
            <person name="Shigenobu S."/>
            <person name="Lundholm N."/>
            <person name="Nishiyama T."/>
            <person name="Yang H."/>
            <person name="Hasebe M."/>
            <person name="Li S."/>
            <person name="Pierce S.K."/>
            <person name="Wang J."/>
        </authorList>
    </citation>
    <scope>NUCLEOTIDE SEQUENCE [LARGE SCALE GENOMIC DNA]</scope>
    <source>
        <strain evidence="8">EC2010</strain>
        <tissue evidence="8">Whole organism of an adult</tissue>
    </source>
</reference>
<feature type="compositionally biased region" description="Basic and acidic residues" evidence="6">
    <location>
        <begin position="1441"/>
        <end position="1458"/>
    </location>
</feature>
<dbReference type="GO" id="GO:0004674">
    <property type="term" value="F:protein serine/threonine kinase activity"/>
    <property type="evidence" value="ECO:0007669"/>
    <property type="project" value="UniProtKB-KW"/>
</dbReference>
<dbReference type="PANTHER" id="PTHR24351">
    <property type="entry name" value="RIBOSOMAL PROTEIN S6 KINASE"/>
    <property type="match status" value="1"/>
</dbReference>
<evidence type="ECO:0000313" key="8">
    <source>
        <dbReference type="EMBL" id="RUS81021.1"/>
    </source>
</evidence>
<evidence type="ECO:0000313" key="9">
    <source>
        <dbReference type="Proteomes" id="UP000271974"/>
    </source>
</evidence>
<feature type="region of interest" description="Disordered" evidence="6">
    <location>
        <begin position="1441"/>
        <end position="1461"/>
    </location>
</feature>
<dbReference type="GO" id="GO:0005524">
    <property type="term" value="F:ATP binding"/>
    <property type="evidence" value="ECO:0007669"/>
    <property type="project" value="UniProtKB-KW"/>
</dbReference>
<keyword evidence="5" id="KW-0067">ATP-binding</keyword>
<evidence type="ECO:0000256" key="4">
    <source>
        <dbReference type="ARBA" id="ARBA00022777"/>
    </source>
</evidence>
<feature type="compositionally biased region" description="Polar residues" evidence="6">
    <location>
        <begin position="1332"/>
        <end position="1349"/>
    </location>
</feature>
<dbReference type="PROSITE" id="PS50011">
    <property type="entry name" value="PROTEIN_KINASE_DOM"/>
    <property type="match status" value="1"/>
</dbReference>
<dbReference type="OrthoDB" id="1022360at2759"/>
<evidence type="ECO:0000256" key="1">
    <source>
        <dbReference type="ARBA" id="ARBA00022527"/>
    </source>
</evidence>
<keyword evidence="1" id="KW-0723">Serine/threonine-protein kinase</keyword>
<evidence type="ECO:0000256" key="2">
    <source>
        <dbReference type="ARBA" id="ARBA00022679"/>
    </source>
</evidence>
<dbReference type="SMART" id="SM00220">
    <property type="entry name" value="S_TKc"/>
    <property type="match status" value="1"/>
</dbReference>
<feature type="region of interest" description="Disordered" evidence="6">
    <location>
        <begin position="351"/>
        <end position="382"/>
    </location>
</feature>
<name>A0A3S1BHS2_ELYCH</name>
<gene>
    <name evidence="8" type="ORF">EGW08_011226</name>
</gene>
<keyword evidence="4" id="KW-0418">Kinase</keyword>
<dbReference type="EMBL" id="RQTK01000360">
    <property type="protein sequence ID" value="RUS81021.1"/>
    <property type="molecule type" value="Genomic_DNA"/>
</dbReference>
<dbReference type="Pfam" id="PF00069">
    <property type="entry name" value="Pkinase"/>
    <property type="match status" value="1"/>
</dbReference>
<dbReference type="Gene3D" id="1.10.510.10">
    <property type="entry name" value="Transferase(Phosphotransferase) domain 1"/>
    <property type="match status" value="1"/>
</dbReference>
<comment type="caution">
    <text evidence="8">The sequence shown here is derived from an EMBL/GenBank/DDBJ whole genome shotgun (WGS) entry which is preliminary data.</text>
</comment>
<evidence type="ECO:0000259" key="7">
    <source>
        <dbReference type="PROSITE" id="PS50011"/>
    </source>
</evidence>
<dbReference type="SUPFAM" id="SSF56112">
    <property type="entry name" value="Protein kinase-like (PK-like)"/>
    <property type="match status" value="1"/>
</dbReference>
<keyword evidence="9" id="KW-1185">Reference proteome</keyword>
<dbReference type="InterPro" id="IPR011009">
    <property type="entry name" value="Kinase-like_dom_sf"/>
</dbReference>
<dbReference type="STRING" id="188477.A0A3S1BHS2"/>
<organism evidence="8 9">
    <name type="scientific">Elysia chlorotica</name>
    <name type="common">Eastern emerald elysia</name>
    <name type="synonym">Sea slug</name>
    <dbReference type="NCBI Taxonomy" id="188477"/>
    <lineage>
        <taxon>Eukaryota</taxon>
        <taxon>Metazoa</taxon>
        <taxon>Spiralia</taxon>
        <taxon>Lophotrochozoa</taxon>
        <taxon>Mollusca</taxon>
        <taxon>Gastropoda</taxon>
        <taxon>Heterobranchia</taxon>
        <taxon>Euthyneura</taxon>
        <taxon>Panpulmonata</taxon>
        <taxon>Sacoglossa</taxon>
        <taxon>Placobranchoidea</taxon>
        <taxon>Plakobranchidae</taxon>
        <taxon>Elysia</taxon>
    </lineage>
</organism>
<sequence length="1563" mass="174714">MKKGGAANQKSDMFPLLTQNLFSNMFPERHGICKTEKADHLLNLVDVFRFWSRSKACGFGKTYVVTWSNDDGTANCELMILKIRHKDNKLAINSIRNEVQCLRKAQGLPFFRNILATFQTNVGFCMLTDFREKTTLHGLVETVGRLCEEHIRFYSAEVTCALSFLHDLGVIHRSLTASNIALDFEGHVVLVDLGFVSFLPTTDLTLFDGPPYDFLAPEMVKGELYSKSVDWWALGVLIFFLMHNEMPFASLTVVDTLFKIIEHPPAVVGQDGKHSLGDLCRSLLTKDPVHRLGDGITDAEKIKSHPFFHDLDWELVEARGAEPPPIPEGTPFPYESMNHGEIQTIVMSMGHGQEDTKHARPPSASTPAHPSRSVKSAHPRPVQWQDSAVQMWDDDHFESSKTRCAVLDRRKHLEESSRSPAARINPSKINSERLVEIELLKRELRISRKFSVADIPVSANDSVERFSGSRSTLQYPVRGRSSYFTQTNNNSIFKSSFCERYSTQEVSPGFPVMSTSEPILSLPERIDEKSTWTAIAKQDMVCLSEPLLSHQILGKEDQVILQDPLIESPKMTRRELKDLLQAYLYKTEETGYAKNGDNPNSVSVDKFTKPKQSKVVLSIDGAERSDDVEGNVTSHQADISDDFAATAIASAENVKINIDTGNILRKFEQRQRPRDSLIAVRKMPQTGNIQETSKTFVGSKSVNNCAGIGICSNKGNKKEATLGKMDITCSDTLKSTSGEHCQLLGFSYGMEPLNGRRGAPLAYRELGTDIQSQVDTAVGEQRIRTSKGSFRTKLKNSISRLKNLINFFPRRNTNAKQKSTDPARGCLHYKRRTHVEDIHSGADSAFEAQTTQYADEHSTDENKLKHPCDIIGEILIPTAFLDLFVSKTVPKTSMCLKSRALQSEERYRQVCNWTKKEQKEMMSKYMSLFDPSISMPYGSQNEHGVPHVTVTHREETTFPASPHTSPLTAHMYYKPIWRTIGPDAQEAPRIMLLESKTDSNGDQFHSARILREPTKIFYKWKTMISKYTSKDKEDPNTGDVDQTMPCVSHARPYHFRGNLTYKGCQDNATPPISDIPTFKTFGAVKKSTMVKKSQANPICTFGFLKSKSISENIHGSSAQKFADCVTLSKDYQTDILCSSTPNTVRKYSTSLNEVKHVVVENHYKVNAFSPNTLYDGSTGHVQNVFPTKDTHGRFENTMPTNVCTVLETEPSNEINDEEIMEREPPTKYKNDASCLPPPILIEQHLMDSANRLDSVESSNYSKENILSEKQFNQSVEANESVELTIPKTPVQACSTLSAQTVSAASPSQISTTLSFSSSWPVSHDQKKCDFKQTPSSSLHPRGSKSCQSQVSNHVLHKTYSYSVGSTDNRSCKYPPDLSSMVLQSFENLWNLKSSAAQASLPTKSAQNVTPYAADDTVNKASHIDKELENSVGIEEPVVTREKNLSVDDDASKDAKGNKGNECNADEALEALRARSTRARMARERLMADADTISLWDTWQCPYYSQHFCGDGSGSDDLSNMSFSIQMQRARPSKEPEKAHHGHAVGTFTLEYTKPPVEGFVVLG</sequence>
<evidence type="ECO:0000256" key="5">
    <source>
        <dbReference type="ARBA" id="ARBA00022840"/>
    </source>
</evidence>
<keyword evidence="2" id="KW-0808">Transferase</keyword>
<evidence type="ECO:0000256" key="6">
    <source>
        <dbReference type="SAM" id="MobiDB-lite"/>
    </source>
</evidence>
<dbReference type="Proteomes" id="UP000271974">
    <property type="component" value="Unassembled WGS sequence"/>
</dbReference>
<feature type="region of interest" description="Disordered" evidence="6">
    <location>
        <begin position="1330"/>
        <end position="1349"/>
    </location>
</feature>
<feature type="domain" description="Protein kinase" evidence="7">
    <location>
        <begin position="48"/>
        <end position="308"/>
    </location>
</feature>
<keyword evidence="3" id="KW-0547">Nucleotide-binding</keyword>
<evidence type="ECO:0000256" key="3">
    <source>
        <dbReference type="ARBA" id="ARBA00022741"/>
    </source>
</evidence>
<dbReference type="InterPro" id="IPR000719">
    <property type="entry name" value="Prot_kinase_dom"/>
</dbReference>
<dbReference type="Gene3D" id="3.30.200.20">
    <property type="entry name" value="Phosphorylase Kinase, domain 1"/>
    <property type="match status" value="1"/>
</dbReference>